<dbReference type="InterPro" id="IPR019533">
    <property type="entry name" value="Peptidase_S26"/>
</dbReference>
<reference evidence="9 10" key="1">
    <citation type="submission" date="2017-04" db="EMBL/GenBank/DDBJ databases">
        <authorList>
            <person name="Afonso C.L."/>
            <person name="Miller P.J."/>
            <person name="Scott M.A."/>
            <person name="Spackman E."/>
            <person name="Goraichik I."/>
            <person name="Dimitrov K.M."/>
            <person name="Suarez D.L."/>
            <person name="Swayne D.E."/>
        </authorList>
    </citation>
    <scope>NUCLEOTIDE SEQUENCE [LARGE SCALE GENOMIC DNA]</scope>
    <source>
        <strain evidence="9 10">B5P</strain>
    </source>
</reference>
<dbReference type="InterPro" id="IPR036286">
    <property type="entry name" value="LexA/Signal_pep-like_sf"/>
</dbReference>
<dbReference type="PROSITE" id="PS00761">
    <property type="entry name" value="SPASE_I_3"/>
    <property type="match status" value="1"/>
</dbReference>
<feature type="active site" evidence="6">
    <location>
        <position position="148"/>
    </location>
</feature>
<keyword evidence="5 7" id="KW-0378">Hydrolase</keyword>
<evidence type="ECO:0000256" key="4">
    <source>
        <dbReference type="ARBA" id="ARBA00019232"/>
    </source>
</evidence>
<comment type="catalytic activity">
    <reaction evidence="1 7">
        <text>Cleavage of hydrophobic, N-terminal signal or leader sequences from secreted and periplasmic proteins.</text>
        <dbReference type="EC" id="3.4.21.89"/>
    </reaction>
</comment>
<dbReference type="OrthoDB" id="9815782at2"/>
<comment type="subcellular location">
    <subcellularLocation>
        <location evidence="7">Membrane</location>
        <topology evidence="7">Single-pass type II membrane protein</topology>
    </subcellularLocation>
</comment>
<dbReference type="EC" id="3.4.21.89" evidence="3 7"/>
<feature type="transmembrane region" description="Helical" evidence="7">
    <location>
        <begin position="45"/>
        <end position="70"/>
    </location>
</feature>
<evidence type="ECO:0000259" key="8">
    <source>
        <dbReference type="Pfam" id="PF10502"/>
    </source>
</evidence>
<keyword evidence="7" id="KW-0812">Transmembrane</keyword>
<dbReference type="EMBL" id="FXBL01000004">
    <property type="protein sequence ID" value="SMH57274.1"/>
    <property type="molecule type" value="Genomic_DNA"/>
</dbReference>
<dbReference type="Pfam" id="PF10502">
    <property type="entry name" value="Peptidase_S26"/>
    <property type="match status" value="1"/>
</dbReference>
<dbReference type="GO" id="GO:0009003">
    <property type="term" value="F:signal peptidase activity"/>
    <property type="evidence" value="ECO:0007669"/>
    <property type="project" value="UniProtKB-EC"/>
</dbReference>
<dbReference type="PANTHER" id="PTHR43390:SF1">
    <property type="entry name" value="CHLOROPLAST PROCESSING PEPTIDASE"/>
    <property type="match status" value="1"/>
</dbReference>
<dbReference type="CDD" id="cd06530">
    <property type="entry name" value="S26_SPase_I"/>
    <property type="match status" value="1"/>
</dbReference>
<evidence type="ECO:0000256" key="6">
    <source>
        <dbReference type="PIRSR" id="PIRSR600223-1"/>
    </source>
</evidence>
<feature type="domain" description="Peptidase S26" evidence="8">
    <location>
        <begin position="121"/>
        <end position="323"/>
    </location>
</feature>
<gene>
    <name evidence="9" type="ORF">SAMN02982922_5725</name>
</gene>
<dbReference type="GO" id="GO:0016020">
    <property type="term" value="C:membrane"/>
    <property type="evidence" value="ECO:0007669"/>
    <property type="project" value="UniProtKB-SubCell"/>
</dbReference>
<accession>A0A1X7Q021</accession>
<keyword evidence="7" id="KW-0472">Membrane</keyword>
<dbReference type="GO" id="GO:0006465">
    <property type="term" value="P:signal peptide processing"/>
    <property type="evidence" value="ECO:0007669"/>
    <property type="project" value="InterPro"/>
</dbReference>
<keyword evidence="7" id="KW-0645">Protease</keyword>
<sequence length="341" mass="37347">MASGGPSPVSSEPTLRRRGLLSTAIISYFFTPFAGLLWIGRGRLAVGFLSAFIAIPLGAYVAVFSGAISLDSDLVRNCEAHLDWLFLAIGIFAAVGVMAISLGPQTPRWYSSGWMVVPAVLIFFAAFVLVGLSARALIYQPFSTPSGSMTPNIVAGDYVAASKWPYGYGRYSMAPLTLPIVGRVFERQPRRGDLIVFKYPKDTSLDYVKRVIGLPGERIQMVAGVVHVDGVPVDRERVGELTDEALSGNKRPVMVYRERLPNGVSYQTLDEREDGILDDTRAFTVDAGSYFVLGDNRDNSADSRVWGTVPAENLIGRVERIYWNSFGLPFAERSDDLMKAD</sequence>
<evidence type="ECO:0000313" key="9">
    <source>
        <dbReference type="EMBL" id="SMH57274.1"/>
    </source>
</evidence>
<dbReference type="InterPro" id="IPR019757">
    <property type="entry name" value="Pept_S26A_signal_pept_1_Lys-AS"/>
</dbReference>
<dbReference type="PANTHER" id="PTHR43390">
    <property type="entry name" value="SIGNAL PEPTIDASE I"/>
    <property type="match status" value="1"/>
</dbReference>
<dbReference type="Gene3D" id="2.10.109.10">
    <property type="entry name" value="Umud Fragment, subunit A"/>
    <property type="match status" value="1"/>
</dbReference>
<feature type="transmembrane region" description="Helical" evidence="7">
    <location>
        <begin position="20"/>
        <end position="39"/>
    </location>
</feature>
<protein>
    <recommendedName>
        <fullName evidence="4 7">Signal peptidase I</fullName>
        <ecNumber evidence="3 7">3.4.21.89</ecNumber>
    </recommendedName>
</protein>
<evidence type="ECO:0000256" key="3">
    <source>
        <dbReference type="ARBA" id="ARBA00013208"/>
    </source>
</evidence>
<feature type="transmembrane region" description="Helical" evidence="7">
    <location>
        <begin position="114"/>
        <end position="138"/>
    </location>
</feature>
<dbReference type="SUPFAM" id="SSF51306">
    <property type="entry name" value="LexA/Signal peptidase"/>
    <property type="match status" value="1"/>
</dbReference>
<dbReference type="PROSITE" id="PS00760">
    <property type="entry name" value="SPASE_I_2"/>
    <property type="match status" value="1"/>
</dbReference>
<feature type="active site" evidence="6">
    <location>
        <position position="209"/>
    </location>
</feature>
<dbReference type="NCBIfam" id="TIGR02227">
    <property type="entry name" value="sigpep_I_bact"/>
    <property type="match status" value="1"/>
</dbReference>
<dbReference type="AlphaFoldDB" id="A0A1X7Q021"/>
<evidence type="ECO:0000256" key="2">
    <source>
        <dbReference type="ARBA" id="ARBA00009370"/>
    </source>
</evidence>
<keyword evidence="10" id="KW-1185">Reference proteome</keyword>
<evidence type="ECO:0000256" key="7">
    <source>
        <dbReference type="RuleBase" id="RU362042"/>
    </source>
</evidence>
<organism evidence="9 10">
    <name type="scientific">Mesorhizobium australicum</name>
    <dbReference type="NCBI Taxonomy" id="536018"/>
    <lineage>
        <taxon>Bacteria</taxon>
        <taxon>Pseudomonadati</taxon>
        <taxon>Pseudomonadota</taxon>
        <taxon>Alphaproteobacteria</taxon>
        <taxon>Hyphomicrobiales</taxon>
        <taxon>Phyllobacteriaceae</taxon>
        <taxon>Mesorhizobium</taxon>
    </lineage>
</organism>
<dbReference type="PRINTS" id="PR00727">
    <property type="entry name" value="LEADERPTASE"/>
</dbReference>
<dbReference type="InterPro" id="IPR000223">
    <property type="entry name" value="Pept_S26A_signal_pept_1"/>
</dbReference>
<dbReference type="InterPro" id="IPR019758">
    <property type="entry name" value="Pept_S26A_signal_pept_1_CS"/>
</dbReference>
<comment type="caution">
    <text evidence="7">Lacks conserved residue(s) required for the propagation of feature annotation.</text>
</comment>
<evidence type="ECO:0000256" key="5">
    <source>
        <dbReference type="ARBA" id="ARBA00022801"/>
    </source>
</evidence>
<comment type="similarity">
    <text evidence="2 7">Belongs to the peptidase S26 family.</text>
</comment>
<feature type="transmembrane region" description="Helical" evidence="7">
    <location>
        <begin position="82"/>
        <end position="102"/>
    </location>
</feature>
<evidence type="ECO:0000256" key="1">
    <source>
        <dbReference type="ARBA" id="ARBA00000677"/>
    </source>
</evidence>
<evidence type="ECO:0000313" key="10">
    <source>
        <dbReference type="Proteomes" id="UP000193083"/>
    </source>
</evidence>
<proteinExistence type="inferred from homology"/>
<dbReference type="Proteomes" id="UP000193083">
    <property type="component" value="Unassembled WGS sequence"/>
</dbReference>
<name>A0A1X7Q021_9HYPH</name>
<dbReference type="GO" id="GO:0004252">
    <property type="term" value="F:serine-type endopeptidase activity"/>
    <property type="evidence" value="ECO:0007669"/>
    <property type="project" value="InterPro"/>
</dbReference>
<keyword evidence="7" id="KW-1133">Transmembrane helix</keyword>